<dbReference type="InterPro" id="IPR012337">
    <property type="entry name" value="RNaseH-like_sf"/>
</dbReference>
<accession>A0ABX5QP32</accession>
<dbReference type="InterPro" id="IPR010152">
    <property type="entry name" value="CRISPR-assoc_prot_Cas2_sub"/>
</dbReference>
<feature type="domain" description="Exonuclease" evidence="4">
    <location>
        <begin position="127"/>
        <end position="294"/>
    </location>
</feature>
<dbReference type="InterPro" id="IPR006054">
    <property type="entry name" value="DnaQ"/>
</dbReference>
<evidence type="ECO:0000256" key="2">
    <source>
        <dbReference type="ARBA" id="ARBA00022801"/>
    </source>
</evidence>
<organism evidence="5 6">
    <name type="scientific">Oenococcus sicerae</name>
    <dbReference type="NCBI Taxonomy" id="2203724"/>
    <lineage>
        <taxon>Bacteria</taxon>
        <taxon>Bacillati</taxon>
        <taxon>Bacillota</taxon>
        <taxon>Bacilli</taxon>
        <taxon>Lactobacillales</taxon>
        <taxon>Lactobacillaceae</taxon>
        <taxon>Oenococcus</taxon>
    </lineage>
</organism>
<reference evidence="5 6" key="1">
    <citation type="journal article" date="2019" name="Syst. Appl. Microbiol.">
        <title>Oenococcus sicerae sp. nov., isolated from French cider.</title>
        <authorList>
            <person name="Cousin F.J."/>
            <person name="Le Guellec R."/>
            <person name="Chagnot C."/>
            <person name="Goux D."/>
            <person name="Dalmasso M."/>
            <person name="Laplace J.M."/>
            <person name="Cretenet M."/>
        </authorList>
    </citation>
    <scope>NUCLEOTIDE SEQUENCE [LARGE SCALE GENOMIC DNA]</scope>
    <source>
        <strain evidence="5 6">UCMA 15228</strain>
    </source>
</reference>
<protein>
    <submittedName>
        <fullName evidence="5">Type I-E CRISPR-associated endoribonuclease Cas2</fullName>
    </submittedName>
</protein>
<dbReference type="SUPFAM" id="SSF53098">
    <property type="entry name" value="Ribonuclease H-like"/>
    <property type="match status" value="1"/>
</dbReference>
<evidence type="ECO:0000256" key="3">
    <source>
        <dbReference type="ARBA" id="ARBA00022839"/>
    </source>
</evidence>
<dbReference type="EMBL" id="CP029684">
    <property type="protein sequence ID" value="QAS70540.1"/>
    <property type="molecule type" value="Genomic_DNA"/>
</dbReference>
<evidence type="ECO:0000259" key="4">
    <source>
        <dbReference type="SMART" id="SM00479"/>
    </source>
</evidence>
<sequence>MIVVALTKVPPSLRGDLTKWCQEIQTGIFVGKASARVRDKLWERIIRDIGNGQATMVFNTQNEFGYQFRTSRADRQVTDFDGIPFLMKLNDASTMIQPGFSDAAKFHRARLFAQAKVTHTQENKRKDFIVLDIETTGLDVMKDNIISIGAVKQYADGQTECFSTFIQIDKKIPEKIVNLTGITDEMLSEKATTLVNALDELKQFIGSSPLIGYNLSFDDKFISMSLRKNGREEFHNQMIDLLTKVKKSDKFLDNYRLATVLHKYGITNKKPHDALSDARSTLALTMKLIENKNLIF</sequence>
<dbReference type="Gene3D" id="3.30.420.10">
    <property type="entry name" value="Ribonuclease H-like superfamily/Ribonuclease H"/>
    <property type="match status" value="1"/>
</dbReference>
<dbReference type="NCBIfam" id="TIGR00573">
    <property type="entry name" value="dnaq"/>
    <property type="match status" value="1"/>
</dbReference>
<dbReference type="CDD" id="cd06127">
    <property type="entry name" value="DEDDh"/>
    <property type="match status" value="1"/>
</dbReference>
<gene>
    <name evidence="5" type="primary">cas2e</name>
    <name evidence="5" type="ORF">DLJ48_08395</name>
</gene>
<dbReference type="Pfam" id="PF09707">
    <property type="entry name" value="Cas_Cas2CT1978"/>
    <property type="match status" value="1"/>
</dbReference>
<dbReference type="Pfam" id="PF00929">
    <property type="entry name" value="RNase_T"/>
    <property type="match status" value="1"/>
</dbReference>
<dbReference type="CDD" id="cd09755">
    <property type="entry name" value="Cas2_I-E"/>
    <property type="match status" value="1"/>
</dbReference>
<dbReference type="InterPro" id="IPR036397">
    <property type="entry name" value="RNaseH_sf"/>
</dbReference>
<name>A0ABX5QP32_9LACO</name>
<keyword evidence="3" id="KW-0269">Exonuclease</keyword>
<evidence type="ECO:0000256" key="1">
    <source>
        <dbReference type="ARBA" id="ARBA00022722"/>
    </source>
</evidence>
<evidence type="ECO:0000313" key="6">
    <source>
        <dbReference type="Proteomes" id="UP000286907"/>
    </source>
</evidence>
<dbReference type="PANTHER" id="PTHR30231:SF4">
    <property type="entry name" value="PROTEIN NEN2"/>
    <property type="match status" value="1"/>
</dbReference>
<dbReference type="Gene3D" id="3.30.70.240">
    <property type="match status" value="1"/>
</dbReference>
<dbReference type="Proteomes" id="UP000286907">
    <property type="component" value="Chromosome"/>
</dbReference>
<dbReference type="NCBIfam" id="TIGR01873">
    <property type="entry name" value="cas_CT1978"/>
    <property type="match status" value="1"/>
</dbReference>
<keyword evidence="1" id="KW-0540">Nuclease</keyword>
<dbReference type="RefSeq" id="WP_128687006.1">
    <property type="nucleotide sequence ID" value="NZ_CP029684.2"/>
</dbReference>
<dbReference type="PANTHER" id="PTHR30231">
    <property type="entry name" value="DNA POLYMERASE III SUBUNIT EPSILON"/>
    <property type="match status" value="1"/>
</dbReference>
<keyword evidence="2" id="KW-0378">Hydrolase</keyword>
<proteinExistence type="predicted"/>
<keyword evidence="6" id="KW-1185">Reference proteome</keyword>
<evidence type="ECO:0000313" key="5">
    <source>
        <dbReference type="EMBL" id="QAS70540.1"/>
    </source>
</evidence>
<dbReference type="SMART" id="SM00479">
    <property type="entry name" value="EXOIII"/>
    <property type="match status" value="1"/>
</dbReference>
<dbReference type="InterPro" id="IPR013520">
    <property type="entry name" value="Ribonucl_H"/>
</dbReference>